<evidence type="ECO:0000313" key="1">
    <source>
        <dbReference type="EMBL" id="RRT72669.1"/>
    </source>
</evidence>
<proteinExistence type="predicted"/>
<dbReference type="AlphaFoldDB" id="A0A427A8Y0"/>
<dbReference type="EMBL" id="AMZH03003331">
    <property type="protein sequence ID" value="RRT72669.1"/>
    <property type="molecule type" value="Genomic_DNA"/>
</dbReference>
<sequence length="85" mass="9578">MSAHRVPLRDVVLAHQEPPRELSFDVEELLHNDVGGLHPKEGGSGALRRLPRQVWEATCHRPDMRPYCQLVISSSKISKIDKGND</sequence>
<protein>
    <submittedName>
        <fullName evidence="1">Uncharacterized protein</fullName>
    </submittedName>
</protein>
<dbReference type="Proteomes" id="UP000287651">
    <property type="component" value="Unassembled WGS sequence"/>
</dbReference>
<gene>
    <name evidence="1" type="ORF">B296_00033575</name>
</gene>
<evidence type="ECO:0000313" key="2">
    <source>
        <dbReference type="Proteomes" id="UP000287651"/>
    </source>
</evidence>
<comment type="caution">
    <text evidence="1">The sequence shown here is derived from an EMBL/GenBank/DDBJ whole genome shotgun (WGS) entry which is preliminary data.</text>
</comment>
<accession>A0A427A8Y0</accession>
<reference evidence="1 2" key="1">
    <citation type="journal article" date="2014" name="Agronomy (Basel)">
        <title>A Draft Genome Sequence for Ensete ventricosum, the Drought-Tolerant Tree Against Hunger.</title>
        <authorList>
            <person name="Harrison J."/>
            <person name="Moore K.A."/>
            <person name="Paszkiewicz K."/>
            <person name="Jones T."/>
            <person name="Grant M."/>
            <person name="Ambacheew D."/>
            <person name="Muzemil S."/>
            <person name="Studholme D.J."/>
        </authorList>
    </citation>
    <scope>NUCLEOTIDE SEQUENCE [LARGE SCALE GENOMIC DNA]</scope>
</reference>
<organism evidence="1 2">
    <name type="scientific">Ensete ventricosum</name>
    <name type="common">Abyssinian banana</name>
    <name type="synonym">Musa ensete</name>
    <dbReference type="NCBI Taxonomy" id="4639"/>
    <lineage>
        <taxon>Eukaryota</taxon>
        <taxon>Viridiplantae</taxon>
        <taxon>Streptophyta</taxon>
        <taxon>Embryophyta</taxon>
        <taxon>Tracheophyta</taxon>
        <taxon>Spermatophyta</taxon>
        <taxon>Magnoliopsida</taxon>
        <taxon>Liliopsida</taxon>
        <taxon>Zingiberales</taxon>
        <taxon>Musaceae</taxon>
        <taxon>Ensete</taxon>
    </lineage>
</organism>
<name>A0A427A8Y0_ENSVE</name>